<keyword evidence="1" id="KW-0812">Transmembrane</keyword>
<evidence type="ECO:0000256" key="1">
    <source>
        <dbReference type="SAM" id="Phobius"/>
    </source>
</evidence>
<evidence type="ECO:0000313" key="3">
    <source>
        <dbReference type="Proteomes" id="UP001139311"/>
    </source>
</evidence>
<keyword evidence="3" id="KW-1185">Reference proteome</keyword>
<keyword evidence="1" id="KW-1133">Transmembrane helix</keyword>
<dbReference type="RefSeq" id="WP_226608707.1">
    <property type="nucleotide sequence ID" value="NZ_JAJAQI010000017.1"/>
</dbReference>
<evidence type="ECO:0000313" key="2">
    <source>
        <dbReference type="EMBL" id="MCB4822661.1"/>
    </source>
</evidence>
<sequence>MHGFGFSALLVGMLGRHRVPGLDEDLARRDAALRRLGLLAGVNLVLFVALTLAVR</sequence>
<comment type="caution">
    <text evidence="2">The sequence shown here is derived from an EMBL/GenBank/DDBJ whole genome shotgun (WGS) entry which is preliminary data.</text>
</comment>
<name>A0A9X1IEB6_9PROT</name>
<protein>
    <submittedName>
        <fullName evidence="2">Uncharacterized protein</fullName>
    </submittedName>
</protein>
<keyword evidence="1" id="KW-0472">Membrane</keyword>
<proteinExistence type="predicted"/>
<gene>
    <name evidence="2" type="ORF">LHA35_13040</name>
</gene>
<feature type="transmembrane region" description="Helical" evidence="1">
    <location>
        <begin position="37"/>
        <end position="54"/>
    </location>
</feature>
<dbReference type="Proteomes" id="UP001139311">
    <property type="component" value="Unassembled WGS sequence"/>
</dbReference>
<dbReference type="AlphaFoldDB" id="A0A9X1IEB6"/>
<dbReference type="EMBL" id="JAJAQI010000017">
    <property type="protein sequence ID" value="MCB4822661.1"/>
    <property type="molecule type" value="Genomic_DNA"/>
</dbReference>
<organism evidence="2 3">
    <name type="scientific">Roseicella aerolata</name>
    <dbReference type="NCBI Taxonomy" id="2883479"/>
    <lineage>
        <taxon>Bacteria</taxon>
        <taxon>Pseudomonadati</taxon>
        <taxon>Pseudomonadota</taxon>
        <taxon>Alphaproteobacteria</taxon>
        <taxon>Acetobacterales</taxon>
        <taxon>Roseomonadaceae</taxon>
        <taxon>Roseicella</taxon>
    </lineage>
</organism>
<reference evidence="2" key="1">
    <citation type="submission" date="2021-10" db="EMBL/GenBank/DDBJ databases">
        <title>Roseicella aerolatum sp. nov., isolated from aerosols of e-waste dismantling site.</title>
        <authorList>
            <person name="Qin T."/>
        </authorList>
    </citation>
    <scope>NUCLEOTIDE SEQUENCE</scope>
    <source>
        <strain evidence="2">GB24</strain>
    </source>
</reference>
<accession>A0A9X1IEB6</accession>